<feature type="compositionally biased region" description="Polar residues" evidence="1">
    <location>
        <begin position="68"/>
        <end position="78"/>
    </location>
</feature>
<dbReference type="WBParaSite" id="NBR_0001909801-mRNA-1">
    <property type="protein sequence ID" value="NBR_0001909801-mRNA-1"/>
    <property type="gene ID" value="NBR_0001909801"/>
</dbReference>
<dbReference type="AlphaFoldDB" id="A0A0N4YPC7"/>
<feature type="compositionally biased region" description="Basic and acidic residues" evidence="1">
    <location>
        <begin position="17"/>
        <end position="31"/>
    </location>
</feature>
<evidence type="ECO:0000256" key="1">
    <source>
        <dbReference type="SAM" id="MobiDB-lite"/>
    </source>
</evidence>
<dbReference type="EMBL" id="UYSL01023900">
    <property type="protein sequence ID" value="VDL82828.1"/>
    <property type="molecule type" value="Genomic_DNA"/>
</dbReference>
<organism evidence="4">
    <name type="scientific">Nippostrongylus brasiliensis</name>
    <name type="common">Rat hookworm</name>
    <dbReference type="NCBI Taxonomy" id="27835"/>
    <lineage>
        <taxon>Eukaryota</taxon>
        <taxon>Metazoa</taxon>
        <taxon>Ecdysozoa</taxon>
        <taxon>Nematoda</taxon>
        <taxon>Chromadorea</taxon>
        <taxon>Rhabditida</taxon>
        <taxon>Rhabditina</taxon>
        <taxon>Rhabditomorpha</taxon>
        <taxon>Strongyloidea</taxon>
        <taxon>Heligmosomidae</taxon>
        <taxon>Nippostrongylus</taxon>
    </lineage>
</organism>
<keyword evidence="3" id="KW-1185">Reference proteome</keyword>
<reference evidence="4" key="1">
    <citation type="submission" date="2017-02" db="UniProtKB">
        <authorList>
            <consortium name="WormBaseParasite"/>
        </authorList>
    </citation>
    <scope>IDENTIFICATION</scope>
</reference>
<proteinExistence type="predicted"/>
<feature type="region of interest" description="Disordered" evidence="1">
    <location>
        <begin position="1"/>
        <end position="31"/>
    </location>
</feature>
<sequence length="112" mass="12444">MSELAERVGNRNSSRRQRGEFDSQHMGHRDFEELMSEIHRGGNAESSRASIHIHRDFEELMSGLKQTYLGSSSSSAPTPNRRKVGTSPSPAPRVGPPVAAKSRVVAMDRDRQ</sequence>
<protein>
    <submittedName>
        <fullName evidence="4">CACTA en-spm transposon protein</fullName>
    </submittedName>
</protein>
<evidence type="ECO:0000313" key="3">
    <source>
        <dbReference type="Proteomes" id="UP000271162"/>
    </source>
</evidence>
<dbReference type="STRING" id="27835.A0A0N4YPC7"/>
<gene>
    <name evidence="2" type="ORF">NBR_LOCUS19099</name>
</gene>
<feature type="region of interest" description="Disordered" evidence="1">
    <location>
        <begin position="68"/>
        <end position="112"/>
    </location>
</feature>
<evidence type="ECO:0000313" key="4">
    <source>
        <dbReference type="WBParaSite" id="NBR_0001909801-mRNA-1"/>
    </source>
</evidence>
<name>A0A0N4YPC7_NIPBR</name>
<reference evidence="2 3" key="2">
    <citation type="submission" date="2018-11" db="EMBL/GenBank/DDBJ databases">
        <authorList>
            <consortium name="Pathogen Informatics"/>
        </authorList>
    </citation>
    <scope>NUCLEOTIDE SEQUENCE [LARGE SCALE GENOMIC DNA]</scope>
</reference>
<dbReference type="Proteomes" id="UP000271162">
    <property type="component" value="Unassembled WGS sequence"/>
</dbReference>
<evidence type="ECO:0000313" key="2">
    <source>
        <dbReference type="EMBL" id="VDL82828.1"/>
    </source>
</evidence>
<accession>A0A0N4YPC7</accession>